<evidence type="ECO:0000313" key="2">
    <source>
        <dbReference type="Proteomes" id="UP000796761"/>
    </source>
</evidence>
<dbReference type="EMBL" id="SWJQ01000303">
    <property type="protein sequence ID" value="TRZ16677.1"/>
    <property type="molecule type" value="Genomic_DNA"/>
</dbReference>
<reference evidence="1" key="1">
    <citation type="submission" date="2019-04" db="EMBL/GenBank/DDBJ databases">
        <title>Genome assembly of Zosterops borbonicus 15179.</title>
        <authorList>
            <person name="Leroy T."/>
            <person name="Anselmetti Y."/>
            <person name="Tilak M.-K."/>
            <person name="Nabholz B."/>
        </authorList>
    </citation>
    <scope>NUCLEOTIDE SEQUENCE</scope>
    <source>
        <strain evidence="1">HGM_15179</strain>
        <tissue evidence="1">Muscle</tissue>
    </source>
</reference>
<comment type="caution">
    <text evidence="1">The sequence shown here is derived from an EMBL/GenBank/DDBJ whole genome shotgun (WGS) entry which is preliminary data.</text>
</comment>
<dbReference type="OrthoDB" id="10663734at2759"/>
<proteinExistence type="predicted"/>
<dbReference type="AlphaFoldDB" id="A0A8K1GE01"/>
<gene>
    <name evidence="1" type="ORF">HGM15179_010450</name>
</gene>
<organism evidence="1 2">
    <name type="scientific">Zosterops borbonicus</name>
    <dbReference type="NCBI Taxonomy" id="364589"/>
    <lineage>
        <taxon>Eukaryota</taxon>
        <taxon>Metazoa</taxon>
        <taxon>Chordata</taxon>
        <taxon>Craniata</taxon>
        <taxon>Vertebrata</taxon>
        <taxon>Euteleostomi</taxon>
        <taxon>Archelosauria</taxon>
        <taxon>Archosauria</taxon>
        <taxon>Dinosauria</taxon>
        <taxon>Saurischia</taxon>
        <taxon>Theropoda</taxon>
        <taxon>Coelurosauria</taxon>
        <taxon>Aves</taxon>
        <taxon>Neognathae</taxon>
        <taxon>Neoaves</taxon>
        <taxon>Telluraves</taxon>
        <taxon>Australaves</taxon>
        <taxon>Passeriformes</taxon>
        <taxon>Sylvioidea</taxon>
        <taxon>Zosteropidae</taxon>
        <taxon>Zosterops</taxon>
    </lineage>
</organism>
<evidence type="ECO:0000313" key="1">
    <source>
        <dbReference type="EMBL" id="TRZ16677.1"/>
    </source>
</evidence>
<keyword evidence="2" id="KW-1185">Reference proteome</keyword>
<sequence length="120" mass="13367">MPRAEPSRAQSSLSISRARLEGGTDSDKWQQPACGYLFLGQDYSSHLRAKVAILAKEDIPGDWTVVNVTLIYTKTWKEDLGNYRSVILTYLSAGKSHGSSGDHLECHHRAHKIHHGIRPS</sequence>
<dbReference type="Proteomes" id="UP000796761">
    <property type="component" value="Unassembled WGS sequence"/>
</dbReference>
<protein>
    <submittedName>
        <fullName evidence="1">Uncharacterized protein</fullName>
    </submittedName>
</protein>
<name>A0A8K1GE01_9PASS</name>
<accession>A0A8K1GE01</accession>